<keyword evidence="3" id="KW-1185">Reference proteome</keyword>
<dbReference type="EMBL" id="BGPR01040712">
    <property type="protein sequence ID" value="GBO16901.1"/>
    <property type="molecule type" value="Genomic_DNA"/>
</dbReference>
<proteinExistence type="predicted"/>
<accession>A0A4Y2UXB1</accession>
<evidence type="ECO:0000313" key="3">
    <source>
        <dbReference type="Proteomes" id="UP000499080"/>
    </source>
</evidence>
<comment type="caution">
    <text evidence="2">The sequence shown here is derived from an EMBL/GenBank/DDBJ whole genome shotgun (WGS) entry which is preliminary data.</text>
</comment>
<evidence type="ECO:0000313" key="2">
    <source>
        <dbReference type="EMBL" id="GBO16901.1"/>
    </source>
</evidence>
<sequence length="109" mass="12587">MQPDIHLTHVEALAVTSSLNVHHVHSQSQKKLPSKQVISSLNVHHVHSQRQKKICQASRSSQPYDSLKLGPNVKVAQNPVQPIFSYKHAETEKYEEKYWASQTQKRRFH</sequence>
<organism evidence="2 3">
    <name type="scientific">Araneus ventricosus</name>
    <name type="common">Orbweaver spider</name>
    <name type="synonym">Epeira ventricosa</name>
    <dbReference type="NCBI Taxonomy" id="182803"/>
    <lineage>
        <taxon>Eukaryota</taxon>
        <taxon>Metazoa</taxon>
        <taxon>Ecdysozoa</taxon>
        <taxon>Arthropoda</taxon>
        <taxon>Chelicerata</taxon>
        <taxon>Arachnida</taxon>
        <taxon>Araneae</taxon>
        <taxon>Araneomorphae</taxon>
        <taxon>Entelegynae</taxon>
        <taxon>Araneoidea</taxon>
        <taxon>Araneidae</taxon>
        <taxon>Araneus</taxon>
    </lineage>
</organism>
<reference evidence="2 3" key="1">
    <citation type="journal article" date="2019" name="Sci. Rep.">
        <title>Orb-weaving spider Araneus ventricosus genome elucidates the spidroin gene catalogue.</title>
        <authorList>
            <person name="Kono N."/>
            <person name="Nakamura H."/>
            <person name="Ohtoshi R."/>
            <person name="Moran D.A.P."/>
            <person name="Shinohara A."/>
            <person name="Yoshida Y."/>
            <person name="Fujiwara M."/>
            <person name="Mori M."/>
            <person name="Tomita M."/>
            <person name="Arakawa K."/>
        </authorList>
    </citation>
    <scope>NUCLEOTIDE SEQUENCE [LARGE SCALE GENOMIC DNA]</scope>
</reference>
<feature type="region of interest" description="Disordered" evidence="1">
    <location>
        <begin position="49"/>
        <end position="70"/>
    </location>
</feature>
<dbReference type="Proteomes" id="UP000499080">
    <property type="component" value="Unassembled WGS sequence"/>
</dbReference>
<name>A0A4Y2UXB1_ARAVE</name>
<dbReference type="AlphaFoldDB" id="A0A4Y2UXB1"/>
<gene>
    <name evidence="2" type="ORF">AVEN_154714_1</name>
</gene>
<evidence type="ECO:0000256" key="1">
    <source>
        <dbReference type="SAM" id="MobiDB-lite"/>
    </source>
</evidence>
<protein>
    <submittedName>
        <fullName evidence="2">Uncharacterized protein</fullName>
    </submittedName>
</protein>